<keyword evidence="2" id="KW-1185">Reference proteome</keyword>
<evidence type="ECO:0000313" key="1">
    <source>
        <dbReference type="EMBL" id="MBU9833534.1"/>
    </source>
</evidence>
<evidence type="ECO:0000313" key="2">
    <source>
        <dbReference type="Proteomes" id="UP000699865"/>
    </source>
</evidence>
<reference evidence="1 2" key="1">
    <citation type="submission" date="2021-03" db="EMBL/GenBank/DDBJ databases">
        <title>Five novel Rahnella species.</title>
        <authorList>
            <person name="Brady C."/>
            <person name="Asselin J."/>
            <person name="Beer S."/>
            <person name="Bruberg M.B."/>
            <person name="Crampton B."/>
            <person name="Venter S."/>
            <person name="Arnold D."/>
            <person name="Denman S."/>
        </authorList>
    </citation>
    <scope>NUCLEOTIDE SEQUENCE [LARGE SCALE GENOMIC DNA]</scope>
    <source>
        <strain evidence="1 2">L72c</strain>
    </source>
</reference>
<dbReference type="Pfam" id="PF11140">
    <property type="entry name" value="DUF2913"/>
    <property type="match status" value="1"/>
</dbReference>
<dbReference type="EMBL" id="JAFMOU010000053">
    <property type="protein sequence ID" value="MBU9833534.1"/>
    <property type="molecule type" value="Genomic_DNA"/>
</dbReference>
<name>A0ABS6KVL5_9GAMM</name>
<dbReference type="Proteomes" id="UP000699865">
    <property type="component" value="Unassembled WGS sequence"/>
</dbReference>
<proteinExistence type="predicted"/>
<sequence length="209" mass="23515">MKKSAPAHGVTPSASDLRHLAFCALCALEFSRQDGKISNAHSETLFMVRWLSTAQKQKRFPKSVASEITLMLDRGRRYGTDANLCNHLETLWNMNNHSIARGSDLFRLTQAIQAMKNLGWENYTVSEEEWVQQDNAGIEANGFIVEKAALHEAFDCHGRLTESLEIHVIGKASIFEQQLNEHKFPNKKSAKSGNLTLVTIYPPQVRSCE</sequence>
<dbReference type="RefSeq" id="WP_217137479.1">
    <property type="nucleotide sequence ID" value="NZ_JAFMOS010000385.1"/>
</dbReference>
<accession>A0ABS6KVL5</accession>
<gene>
    <name evidence="1" type="ORF">J1786_01565</name>
</gene>
<organism evidence="1 2">
    <name type="scientific">Rahnella perminowiae</name>
    <dbReference type="NCBI Taxonomy" id="2816244"/>
    <lineage>
        <taxon>Bacteria</taxon>
        <taxon>Pseudomonadati</taxon>
        <taxon>Pseudomonadota</taxon>
        <taxon>Gammaproteobacteria</taxon>
        <taxon>Enterobacterales</taxon>
        <taxon>Yersiniaceae</taxon>
        <taxon>Rahnella</taxon>
    </lineage>
</organism>
<dbReference type="InterPro" id="IPR021316">
    <property type="entry name" value="DUF2913"/>
</dbReference>
<comment type="caution">
    <text evidence="1">The sequence shown here is derived from an EMBL/GenBank/DDBJ whole genome shotgun (WGS) entry which is preliminary data.</text>
</comment>
<protein>
    <submittedName>
        <fullName evidence="1">DUF2913 family protein</fullName>
    </submittedName>
</protein>